<feature type="region of interest" description="Disordered" evidence="1">
    <location>
        <begin position="129"/>
        <end position="162"/>
    </location>
</feature>
<evidence type="ECO:0000256" key="1">
    <source>
        <dbReference type="SAM" id="MobiDB-lite"/>
    </source>
</evidence>
<protein>
    <recommendedName>
        <fullName evidence="4">C2H2-type domain-containing protein</fullName>
    </recommendedName>
</protein>
<reference evidence="2" key="1">
    <citation type="submission" date="2014-09" db="EMBL/GenBank/DDBJ databases">
        <title>Genome sequence of the luminous mushroom Mycena chlorophos for searching fungal bioluminescence genes.</title>
        <authorList>
            <person name="Tanaka Y."/>
            <person name="Kasuga D."/>
            <person name="Oba Y."/>
            <person name="Hase S."/>
            <person name="Sato K."/>
            <person name="Oba Y."/>
            <person name="Sakakibara Y."/>
        </authorList>
    </citation>
    <scope>NUCLEOTIDE SEQUENCE</scope>
</reference>
<accession>A0ABQ0LGA6</accession>
<evidence type="ECO:0008006" key="4">
    <source>
        <dbReference type="Google" id="ProtNLM"/>
    </source>
</evidence>
<feature type="region of interest" description="Disordered" evidence="1">
    <location>
        <begin position="369"/>
        <end position="398"/>
    </location>
</feature>
<feature type="compositionally biased region" description="Low complexity" evidence="1">
    <location>
        <begin position="1"/>
        <end position="19"/>
    </location>
</feature>
<gene>
    <name evidence="2" type="ORF">MCHLO_07417</name>
</gene>
<evidence type="ECO:0000313" key="2">
    <source>
        <dbReference type="EMBL" id="GAT50144.1"/>
    </source>
</evidence>
<organism evidence="2 3">
    <name type="scientific">Mycena chlorophos</name>
    <name type="common">Agaric fungus</name>
    <name type="synonym">Agaricus chlorophos</name>
    <dbReference type="NCBI Taxonomy" id="658473"/>
    <lineage>
        <taxon>Eukaryota</taxon>
        <taxon>Fungi</taxon>
        <taxon>Dikarya</taxon>
        <taxon>Basidiomycota</taxon>
        <taxon>Agaricomycotina</taxon>
        <taxon>Agaricomycetes</taxon>
        <taxon>Agaricomycetidae</taxon>
        <taxon>Agaricales</taxon>
        <taxon>Marasmiineae</taxon>
        <taxon>Mycenaceae</taxon>
        <taxon>Mycena</taxon>
    </lineage>
</organism>
<name>A0ABQ0LGA6_MYCCL</name>
<dbReference type="Proteomes" id="UP000815677">
    <property type="component" value="Unassembled WGS sequence"/>
</dbReference>
<evidence type="ECO:0000313" key="3">
    <source>
        <dbReference type="Proteomes" id="UP000815677"/>
    </source>
</evidence>
<keyword evidence="3" id="KW-1185">Reference proteome</keyword>
<feature type="compositionally biased region" description="Polar residues" evidence="1">
    <location>
        <begin position="131"/>
        <end position="162"/>
    </location>
</feature>
<feature type="region of interest" description="Disordered" evidence="1">
    <location>
        <begin position="1"/>
        <end position="23"/>
    </location>
</feature>
<sequence length="464" mass="49356">MSSPTTSIEITHTSHTTTTNNYQRQSESLVPSAVLAPSFSTTNAAPQYAPVPLATQQTQWQADLAAGRPLWPGVGRNDPIGRFASTTPFAFPGSGLLERMEQGSQAASADWVSGVVGVPMGYQGWWPPEPSNGSYPPAASQQSVPNVAYGQQESPRAATTSGMPNVGLFPGNSWVWNFNPGAQNTPGLSFPQSSMSRYPVLTSQEAAEHQSPTRNRPLSSEFEFASCASANDPTSVDYLGSGAGSDEVVDAADEADSIDPVPAWWRIDANVERSNDFNAVNMQDNIFGPIFAPENGIQDWFSGLENGAFLGGGADAPVPTSFGGMDWVACAKENERFGARATWSASPQPKGLGAPDNANASAVLAEVANTTNPLKRKRSVGDDEGTAKKQRASKNAGAGAGKWQQWYCKVEDPSSQPRYRCLVPGCADAAGGKTYALDRGVRRHLTNKHGEMAYKPRIEARGQP</sequence>
<dbReference type="EMBL" id="DF846297">
    <property type="protein sequence ID" value="GAT50144.1"/>
    <property type="molecule type" value="Genomic_DNA"/>
</dbReference>
<proteinExistence type="predicted"/>